<evidence type="ECO:0000313" key="2">
    <source>
        <dbReference type="Proteomes" id="UP000644756"/>
    </source>
</evidence>
<protein>
    <submittedName>
        <fullName evidence="1">Uncharacterized protein</fullName>
    </submittedName>
</protein>
<comment type="caution">
    <text evidence="1">The sequence shown here is derived from an EMBL/GenBank/DDBJ whole genome shotgun (WGS) entry which is preliminary data.</text>
</comment>
<keyword evidence="2" id="KW-1185">Reference proteome</keyword>
<dbReference type="EMBL" id="BMGR01000004">
    <property type="protein sequence ID" value="GGF98810.1"/>
    <property type="molecule type" value="Genomic_DNA"/>
</dbReference>
<accession>A0A917CWA6</accession>
<evidence type="ECO:0000313" key="1">
    <source>
        <dbReference type="EMBL" id="GGF98810.1"/>
    </source>
</evidence>
<proteinExistence type="predicted"/>
<dbReference type="Proteomes" id="UP000644756">
    <property type="component" value="Unassembled WGS sequence"/>
</dbReference>
<reference evidence="1" key="2">
    <citation type="submission" date="2020-09" db="EMBL/GenBank/DDBJ databases">
        <authorList>
            <person name="Sun Q."/>
            <person name="Zhou Y."/>
        </authorList>
    </citation>
    <scope>NUCLEOTIDE SEQUENCE</scope>
    <source>
        <strain evidence="1">CGMCC 1.12987</strain>
    </source>
</reference>
<sequence>MSLRLKEWEIKMELIASVARSQIAMAKILESIADLSGTSPKMAKSIRENIRLLTGMQQTIAEKITGIRWGRPQQGQPGRLWLCDPKLAVSRVKSIQTDDNP</sequence>
<organism evidence="1 2">
    <name type="scientific">Paenibacillus abyssi</name>
    <dbReference type="NCBI Taxonomy" id="1340531"/>
    <lineage>
        <taxon>Bacteria</taxon>
        <taxon>Bacillati</taxon>
        <taxon>Bacillota</taxon>
        <taxon>Bacilli</taxon>
        <taxon>Bacillales</taxon>
        <taxon>Paenibacillaceae</taxon>
        <taxon>Paenibacillus</taxon>
    </lineage>
</organism>
<dbReference type="AlphaFoldDB" id="A0A917CWA6"/>
<gene>
    <name evidence="1" type="ORF">GCM10010916_15100</name>
</gene>
<dbReference type="RefSeq" id="WP_188530449.1">
    <property type="nucleotide sequence ID" value="NZ_BMGR01000004.1"/>
</dbReference>
<reference evidence="1" key="1">
    <citation type="journal article" date="2014" name="Int. J. Syst. Evol. Microbiol.">
        <title>Complete genome sequence of Corynebacterium casei LMG S-19264T (=DSM 44701T), isolated from a smear-ripened cheese.</title>
        <authorList>
            <consortium name="US DOE Joint Genome Institute (JGI-PGF)"/>
            <person name="Walter F."/>
            <person name="Albersmeier A."/>
            <person name="Kalinowski J."/>
            <person name="Ruckert C."/>
        </authorList>
    </citation>
    <scope>NUCLEOTIDE SEQUENCE</scope>
    <source>
        <strain evidence="1">CGMCC 1.12987</strain>
    </source>
</reference>
<name>A0A917CWA6_9BACL</name>